<dbReference type="EMBL" id="GBRH01185669">
    <property type="protein sequence ID" value="JAE12227.1"/>
    <property type="molecule type" value="Transcribed_RNA"/>
</dbReference>
<evidence type="ECO:0000313" key="1">
    <source>
        <dbReference type="EMBL" id="JAE12227.1"/>
    </source>
</evidence>
<reference evidence="1" key="2">
    <citation type="journal article" date="2015" name="Data Brief">
        <title>Shoot transcriptome of the giant reed, Arundo donax.</title>
        <authorList>
            <person name="Barrero R.A."/>
            <person name="Guerrero F.D."/>
            <person name="Moolhuijzen P."/>
            <person name="Goolsby J.A."/>
            <person name="Tidwell J."/>
            <person name="Bellgard S.E."/>
            <person name="Bellgard M.I."/>
        </authorList>
    </citation>
    <scope>NUCLEOTIDE SEQUENCE</scope>
    <source>
        <tissue evidence="1">Shoot tissue taken approximately 20 cm above the soil surface</tissue>
    </source>
</reference>
<organism evidence="1">
    <name type="scientific">Arundo donax</name>
    <name type="common">Giant reed</name>
    <name type="synonym">Donax arundinaceus</name>
    <dbReference type="NCBI Taxonomy" id="35708"/>
    <lineage>
        <taxon>Eukaryota</taxon>
        <taxon>Viridiplantae</taxon>
        <taxon>Streptophyta</taxon>
        <taxon>Embryophyta</taxon>
        <taxon>Tracheophyta</taxon>
        <taxon>Spermatophyta</taxon>
        <taxon>Magnoliopsida</taxon>
        <taxon>Liliopsida</taxon>
        <taxon>Poales</taxon>
        <taxon>Poaceae</taxon>
        <taxon>PACMAD clade</taxon>
        <taxon>Arundinoideae</taxon>
        <taxon>Arundineae</taxon>
        <taxon>Arundo</taxon>
    </lineage>
</organism>
<reference evidence="1" key="1">
    <citation type="submission" date="2014-09" db="EMBL/GenBank/DDBJ databases">
        <authorList>
            <person name="Magalhaes I.L.F."/>
            <person name="Oliveira U."/>
            <person name="Santos F.R."/>
            <person name="Vidigal T.H.D.A."/>
            <person name="Brescovit A.D."/>
            <person name="Santos A.J."/>
        </authorList>
    </citation>
    <scope>NUCLEOTIDE SEQUENCE</scope>
    <source>
        <tissue evidence="1">Shoot tissue taken approximately 20 cm above the soil surface</tissue>
    </source>
</reference>
<sequence length="89" mass="10165">MLSCHPKWTDLRVKASCLLVSQHQNLFALDATSLLMEHVRTHCLQHGLLSPLALQRHFFLQIQNSLLPSDPVLMFHLQVIWPLVLIASC</sequence>
<proteinExistence type="predicted"/>
<name>A0A0A9FIQ7_ARUDO</name>
<dbReference type="AlphaFoldDB" id="A0A0A9FIQ7"/>
<protein>
    <submittedName>
        <fullName evidence="1">Uncharacterized protein</fullName>
    </submittedName>
</protein>
<accession>A0A0A9FIQ7</accession>